<dbReference type="Gene3D" id="1.20.920.60">
    <property type="match status" value="1"/>
</dbReference>
<name>A0A150H3W3_GONPE</name>
<evidence type="ECO:0000256" key="2">
    <source>
        <dbReference type="SAM" id="MobiDB-lite"/>
    </source>
</evidence>
<organism evidence="3 4">
    <name type="scientific">Gonium pectorale</name>
    <name type="common">Green alga</name>
    <dbReference type="NCBI Taxonomy" id="33097"/>
    <lineage>
        <taxon>Eukaryota</taxon>
        <taxon>Viridiplantae</taxon>
        <taxon>Chlorophyta</taxon>
        <taxon>core chlorophytes</taxon>
        <taxon>Chlorophyceae</taxon>
        <taxon>CS clade</taxon>
        <taxon>Chlamydomonadales</taxon>
        <taxon>Volvocaceae</taxon>
        <taxon>Gonium</taxon>
    </lineage>
</organism>
<feature type="coiled-coil region" evidence="1">
    <location>
        <begin position="550"/>
        <end position="592"/>
    </location>
</feature>
<feature type="region of interest" description="Disordered" evidence="2">
    <location>
        <begin position="92"/>
        <end position="153"/>
    </location>
</feature>
<feature type="compositionally biased region" description="Acidic residues" evidence="2">
    <location>
        <begin position="92"/>
        <end position="115"/>
    </location>
</feature>
<protein>
    <submittedName>
        <fullName evidence="3">Uncharacterized protein</fullName>
    </submittedName>
</protein>
<evidence type="ECO:0000313" key="4">
    <source>
        <dbReference type="Proteomes" id="UP000075714"/>
    </source>
</evidence>
<keyword evidence="1" id="KW-0175">Coiled coil</keyword>
<feature type="compositionally biased region" description="Low complexity" evidence="2">
    <location>
        <begin position="595"/>
        <end position="615"/>
    </location>
</feature>
<gene>
    <name evidence="3" type="ORF">GPECTOR_1g66</name>
</gene>
<feature type="region of interest" description="Disordered" evidence="2">
    <location>
        <begin position="330"/>
        <end position="384"/>
    </location>
</feature>
<dbReference type="PANTHER" id="PTHR23356">
    <property type="entry name" value="DPY30-RELATED"/>
    <property type="match status" value="1"/>
</dbReference>
<proteinExistence type="predicted"/>
<dbReference type="GO" id="GO:0048188">
    <property type="term" value="C:Set1C/COMPASS complex"/>
    <property type="evidence" value="ECO:0007669"/>
    <property type="project" value="InterPro"/>
</dbReference>
<dbReference type="STRING" id="33097.A0A150H3W3"/>
<sequence>MLILSCRYVKNAEVEGNFYRERQQELQLKKDRLIKETQADQSAKATAATRKEAAEALASLVAVPRDLLNAAVQLIKQHTAAGAAYAAIVTDPEEPDWAPPEDDDAAAVESEDEGEAAAAEGAETGADEELAPEPEAMEAEGGEDSEGGAGVAKKIPRPVDYSKKYFAYVAASAGQEHVLGVDLRRPAPPPEDAAEEDSKPEPVPYSFRVLDEKLPMLYVPNVANKDRIKFFRNFPKIGSYQACGITLPSSGEFKALLAADTLFPEGSGQPLTPEDRDFVWEVSQSLAKALGAVAAEAAAGLTATSAAETLEALKSKLVELRTQAAAEVAIAAPPPAGDGEEEEVPPEEEPAPEEPEEEEEEEGEEGEEGEDGEPPKPKKKKKVIDPIPGIQAAIAKLTETTEKAAEAEAHARTALELEQQALQAVVQAAAESSSATLTSLRHMLSVPQATFHVLKALLHLLGRQPDTFATWKLVYAHLTPALFEDMAAYDATQERDLELWGRVRQCYKAVSSAKKLEAELPNTGFGVIALTYIKQVRRVARKAVLHRTVTAKLEKARTDLEAKKVALEEAERAKAEAEAEAARLAEEEAARAAAAAEAAAAAAAEAGEGEAALGEGEAEEGEGGEEEN</sequence>
<accession>A0A150H3W3</accession>
<reference evidence="4" key="1">
    <citation type="journal article" date="2016" name="Nat. Commun.">
        <title>The Gonium pectorale genome demonstrates co-option of cell cycle regulation during the evolution of multicellularity.</title>
        <authorList>
            <person name="Hanschen E.R."/>
            <person name="Marriage T.N."/>
            <person name="Ferris P.J."/>
            <person name="Hamaji T."/>
            <person name="Toyoda A."/>
            <person name="Fujiyama A."/>
            <person name="Neme R."/>
            <person name="Noguchi H."/>
            <person name="Minakuchi Y."/>
            <person name="Suzuki M."/>
            <person name="Kawai-Toyooka H."/>
            <person name="Smith D.R."/>
            <person name="Sparks H."/>
            <person name="Anderson J."/>
            <person name="Bakaric R."/>
            <person name="Luria V."/>
            <person name="Karger A."/>
            <person name="Kirschner M.W."/>
            <person name="Durand P.M."/>
            <person name="Michod R.E."/>
            <person name="Nozaki H."/>
            <person name="Olson B.J."/>
        </authorList>
    </citation>
    <scope>NUCLEOTIDE SEQUENCE [LARGE SCALE GENOMIC DNA]</scope>
    <source>
        <strain evidence="4">NIES-2863</strain>
    </source>
</reference>
<dbReference type="Proteomes" id="UP000075714">
    <property type="component" value="Unassembled WGS sequence"/>
</dbReference>
<feature type="compositionally biased region" description="Acidic residues" evidence="2">
    <location>
        <begin position="338"/>
        <end position="372"/>
    </location>
</feature>
<keyword evidence="4" id="KW-1185">Reference proteome</keyword>
<dbReference type="EMBL" id="LSYV01000002">
    <property type="protein sequence ID" value="KXZ56732.1"/>
    <property type="molecule type" value="Genomic_DNA"/>
</dbReference>
<feature type="region of interest" description="Disordered" evidence="2">
    <location>
        <begin position="595"/>
        <end position="628"/>
    </location>
</feature>
<evidence type="ECO:0000313" key="3">
    <source>
        <dbReference type="EMBL" id="KXZ56732.1"/>
    </source>
</evidence>
<feature type="region of interest" description="Disordered" evidence="2">
    <location>
        <begin position="180"/>
        <end position="203"/>
    </location>
</feature>
<dbReference type="AlphaFoldDB" id="A0A150H3W3"/>
<dbReference type="InterPro" id="IPR037856">
    <property type="entry name" value="Sdc1/DPY30"/>
</dbReference>
<comment type="caution">
    <text evidence="3">The sequence shown here is derived from an EMBL/GenBank/DDBJ whole genome shotgun (WGS) entry which is preliminary data.</text>
</comment>
<feature type="compositionally biased region" description="Acidic residues" evidence="2">
    <location>
        <begin position="616"/>
        <end position="628"/>
    </location>
</feature>
<evidence type="ECO:0000256" key="1">
    <source>
        <dbReference type="SAM" id="Coils"/>
    </source>
</evidence>
<dbReference type="PANTHER" id="PTHR23356:SF16">
    <property type="entry name" value="DPY30 DOMAIN CONTAINING 2"/>
    <property type="match status" value="1"/>
</dbReference>
<feature type="compositionally biased region" description="Acidic residues" evidence="2">
    <location>
        <begin position="125"/>
        <end position="146"/>
    </location>
</feature>
<dbReference type="OrthoDB" id="432281at2759"/>